<dbReference type="EMBL" id="JANIEX010002140">
    <property type="protein sequence ID" value="KAJ3551855.1"/>
    <property type="molecule type" value="Genomic_DNA"/>
</dbReference>
<proteinExistence type="inferred from homology"/>
<keyword evidence="8" id="KW-1133">Transmembrane helix</keyword>
<evidence type="ECO:0000256" key="9">
    <source>
        <dbReference type="ARBA" id="ARBA00023002"/>
    </source>
</evidence>
<evidence type="ECO:0000256" key="8">
    <source>
        <dbReference type="ARBA" id="ARBA00022989"/>
    </source>
</evidence>
<keyword evidence="16" id="KW-1185">Reference proteome</keyword>
<dbReference type="GO" id="GO:0004497">
    <property type="term" value="F:monooxygenase activity"/>
    <property type="evidence" value="ECO:0007669"/>
    <property type="project" value="UniProtKB-KW"/>
</dbReference>
<evidence type="ECO:0000256" key="4">
    <source>
        <dbReference type="ARBA" id="ARBA00010617"/>
    </source>
</evidence>
<dbReference type="PRINTS" id="PR00385">
    <property type="entry name" value="P450"/>
</dbReference>
<dbReference type="InterPro" id="IPR050121">
    <property type="entry name" value="Cytochrome_P450_monoxygenase"/>
</dbReference>
<keyword evidence="11" id="KW-0503">Monooxygenase</keyword>
<keyword evidence="5 13" id="KW-0349">Heme</keyword>
<reference evidence="15" key="1">
    <citation type="submission" date="2022-07" db="EMBL/GenBank/DDBJ databases">
        <title>Genome Sequence of Leucocoprinus birnbaumii.</title>
        <authorList>
            <person name="Buettner E."/>
        </authorList>
    </citation>
    <scope>NUCLEOTIDE SEQUENCE</scope>
    <source>
        <strain evidence="15">VT141</strain>
    </source>
</reference>
<evidence type="ECO:0000313" key="16">
    <source>
        <dbReference type="Proteomes" id="UP001213000"/>
    </source>
</evidence>
<dbReference type="Proteomes" id="UP001213000">
    <property type="component" value="Unassembled WGS sequence"/>
</dbReference>
<gene>
    <name evidence="15" type="ORF">NP233_g13002</name>
</gene>
<evidence type="ECO:0000256" key="5">
    <source>
        <dbReference type="ARBA" id="ARBA00022617"/>
    </source>
</evidence>
<evidence type="ECO:0000256" key="1">
    <source>
        <dbReference type="ARBA" id="ARBA00001971"/>
    </source>
</evidence>
<feature type="signal peptide" evidence="14">
    <location>
        <begin position="1"/>
        <end position="15"/>
    </location>
</feature>
<dbReference type="Pfam" id="PF00067">
    <property type="entry name" value="p450"/>
    <property type="match status" value="1"/>
</dbReference>
<comment type="cofactor">
    <cofactor evidence="1 13">
        <name>heme</name>
        <dbReference type="ChEBI" id="CHEBI:30413"/>
    </cofactor>
</comment>
<dbReference type="AlphaFoldDB" id="A0AAD5YMK1"/>
<dbReference type="PRINTS" id="PR00465">
    <property type="entry name" value="EP450IV"/>
</dbReference>
<dbReference type="PANTHER" id="PTHR24305">
    <property type="entry name" value="CYTOCHROME P450"/>
    <property type="match status" value="1"/>
</dbReference>
<dbReference type="GO" id="GO:0016705">
    <property type="term" value="F:oxidoreductase activity, acting on paired donors, with incorporation or reduction of molecular oxygen"/>
    <property type="evidence" value="ECO:0007669"/>
    <property type="project" value="InterPro"/>
</dbReference>
<evidence type="ECO:0000256" key="7">
    <source>
        <dbReference type="ARBA" id="ARBA00022723"/>
    </source>
</evidence>
<keyword evidence="14" id="KW-0732">Signal</keyword>
<dbReference type="SUPFAM" id="SSF48264">
    <property type="entry name" value="Cytochrome P450"/>
    <property type="match status" value="1"/>
</dbReference>
<evidence type="ECO:0000256" key="2">
    <source>
        <dbReference type="ARBA" id="ARBA00004370"/>
    </source>
</evidence>
<dbReference type="InterPro" id="IPR036396">
    <property type="entry name" value="Cyt_P450_sf"/>
</dbReference>
<keyword evidence="9" id="KW-0560">Oxidoreductase</keyword>
<evidence type="ECO:0000256" key="14">
    <source>
        <dbReference type="SAM" id="SignalP"/>
    </source>
</evidence>
<dbReference type="GO" id="GO:0020037">
    <property type="term" value="F:heme binding"/>
    <property type="evidence" value="ECO:0007669"/>
    <property type="project" value="InterPro"/>
</dbReference>
<evidence type="ECO:0000313" key="15">
    <source>
        <dbReference type="EMBL" id="KAJ3551855.1"/>
    </source>
</evidence>
<organism evidence="15 16">
    <name type="scientific">Leucocoprinus birnbaumii</name>
    <dbReference type="NCBI Taxonomy" id="56174"/>
    <lineage>
        <taxon>Eukaryota</taxon>
        <taxon>Fungi</taxon>
        <taxon>Dikarya</taxon>
        <taxon>Basidiomycota</taxon>
        <taxon>Agaricomycotina</taxon>
        <taxon>Agaricomycetes</taxon>
        <taxon>Agaricomycetidae</taxon>
        <taxon>Agaricales</taxon>
        <taxon>Agaricineae</taxon>
        <taxon>Agaricaceae</taxon>
        <taxon>Leucocoprinus</taxon>
    </lineage>
</organism>
<comment type="caution">
    <text evidence="15">The sequence shown here is derived from an EMBL/GenBank/DDBJ whole genome shotgun (WGS) entry which is preliminary data.</text>
</comment>
<keyword evidence="10 13" id="KW-0408">Iron</keyword>
<dbReference type="Gene3D" id="1.10.630.10">
    <property type="entry name" value="Cytochrome P450"/>
    <property type="match status" value="1"/>
</dbReference>
<name>A0AAD5YMK1_9AGAR</name>
<feature type="chain" id="PRO_5042147734" description="Cytochrome P450" evidence="14">
    <location>
        <begin position="16"/>
        <end position="474"/>
    </location>
</feature>
<keyword evidence="12" id="KW-0472">Membrane</keyword>
<dbReference type="InterPro" id="IPR001128">
    <property type="entry name" value="Cyt_P450"/>
</dbReference>
<keyword evidence="7 13" id="KW-0479">Metal-binding</keyword>
<feature type="binding site" description="axial binding residue" evidence="13">
    <location>
        <position position="413"/>
    </location>
    <ligand>
        <name>heme</name>
        <dbReference type="ChEBI" id="CHEBI:30413"/>
    </ligand>
    <ligandPart>
        <name>Fe</name>
        <dbReference type="ChEBI" id="CHEBI:18248"/>
    </ligandPart>
</feature>
<comment type="pathway">
    <text evidence="3">Secondary metabolite biosynthesis; terpenoid biosynthesis.</text>
</comment>
<dbReference type="GO" id="GO:0005506">
    <property type="term" value="F:iron ion binding"/>
    <property type="evidence" value="ECO:0007669"/>
    <property type="project" value="InterPro"/>
</dbReference>
<evidence type="ECO:0000256" key="3">
    <source>
        <dbReference type="ARBA" id="ARBA00004721"/>
    </source>
</evidence>
<sequence length="474" mass="53029">MGSLLVLVLSTCILAGLTWKLVREYLVKSPLDQIPGPRSSSWLAGNIPEFYDKTGKHYYQFLQDYGSVMKLQGLLGDQHIYEEAPAFIACVSLLPRDEAEIYLQKSFMNQVKNGPKEIDILHWMSRTTLEIIGQSGMGYSFDSLKEDAGSADLHPYSRSVKRFGGLLSGTHTFFITSYILPFAAKLNYPRLKRWIVECIPSQWVHDLKDIVDTIQKTAVDIYRTKQKAMIEGDDGKKDIISILVRANASAADEDRLSDEEVFGQVASLTFAAMDTSSSALSRIIYILGEHQEDLDYDQITTLPFLDAVIRETLRLHPPLSIAIRTARKDMILPLSKPIKSTTGDHISEIFVPNGTSLFASIYGANADPEIWGEDAQEWKPERWLKDLPEKVEASQMPSIYSHLMTFLGGSRACIGFKFAQLEFKIVLSILLTSFRFTSGPQKILWTMPGITSPVLEGGDITHPSLPMLVSPLDV</sequence>
<evidence type="ECO:0000256" key="11">
    <source>
        <dbReference type="ARBA" id="ARBA00023033"/>
    </source>
</evidence>
<evidence type="ECO:0000256" key="6">
    <source>
        <dbReference type="ARBA" id="ARBA00022692"/>
    </source>
</evidence>
<comment type="similarity">
    <text evidence="4">Belongs to the cytochrome P450 family.</text>
</comment>
<dbReference type="GO" id="GO:0016020">
    <property type="term" value="C:membrane"/>
    <property type="evidence" value="ECO:0007669"/>
    <property type="project" value="UniProtKB-SubCell"/>
</dbReference>
<evidence type="ECO:0000256" key="13">
    <source>
        <dbReference type="PIRSR" id="PIRSR602403-1"/>
    </source>
</evidence>
<comment type="subcellular location">
    <subcellularLocation>
        <location evidence="2">Membrane</location>
    </subcellularLocation>
</comment>
<evidence type="ECO:0008006" key="17">
    <source>
        <dbReference type="Google" id="ProtNLM"/>
    </source>
</evidence>
<keyword evidence="6" id="KW-0812">Transmembrane</keyword>
<dbReference type="PANTHER" id="PTHR24305:SF166">
    <property type="entry name" value="CYTOCHROME P450 12A4, MITOCHONDRIAL-RELATED"/>
    <property type="match status" value="1"/>
</dbReference>
<dbReference type="InterPro" id="IPR002403">
    <property type="entry name" value="Cyt_P450_E_grp-IV"/>
</dbReference>
<evidence type="ECO:0000256" key="10">
    <source>
        <dbReference type="ARBA" id="ARBA00023004"/>
    </source>
</evidence>
<protein>
    <recommendedName>
        <fullName evidence="17">Cytochrome P450</fullName>
    </recommendedName>
</protein>
<accession>A0AAD5YMK1</accession>
<evidence type="ECO:0000256" key="12">
    <source>
        <dbReference type="ARBA" id="ARBA00023136"/>
    </source>
</evidence>